<comment type="caution">
    <text evidence="10">Lacks conserved residue(s) required for the propagation of feature annotation.</text>
</comment>
<feature type="region of interest" description="Interaction with DNA" evidence="10">
    <location>
        <begin position="163"/>
        <end position="168"/>
    </location>
</feature>
<dbReference type="InterPro" id="IPR034149">
    <property type="entry name" value="TOPRIM_TopoI"/>
</dbReference>
<dbReference type="InterPro" id="IPR006171">
    <property type="entry name" value="TOPRIM_dom"/>
</dbReference>
<dbReference type="GO" id="GO:0006265">
    <property type="term" value="P:DNA topological change"/>
    <property type="evidence" value="ECO:0007669"/>
    <property type="project" value="UniProtKB-UniRule"/>
</dbReference>
<dbReference type="PROSITE" id="PS50880">
    <property type="entry name" value="TOPRIM"/>
    <property type="match status" value="1"/>
</dbReference>
<dbReference type="GO" id="GO:0003677">
    <property type="term" value="F:DNA binding"/>
    <property type="evidence" value="ECO:0007669"/>
    <property type="project" value="UniProtKB-KW"/>
</dbReference>
<feature type="domain" description="Toprim" evidence="11">
    <location>
        <begin position="2"/>
        <end position="114"/>
    </location>
</feature>
<protein>
    <recommendedName>
        <fullName evidence="10">DNA topoisomerase 1</fullName>
        <ecNumber evidence="10">5.6.2.1</ecNumber>
    </recommendedName>
    <alternativeName>
        <fullName evidence="10">DNA topoisomerase I</fullName>
    </alternativeName>
</protein>
<dbReference type="Gene3D" id="1.10.290.10">
    <property type="entry name" value="Topoisomerase I, domain 4"/>
    <property type="match status" value="1"/>
</dbReference>
<dbReference type="InterPro" id="IPR013826">
    <property type="entry name" value="Topo_IA_cen_sub3"/>
</dbReference>
<dbReference type="Gene3D" id="3.30.65.10">
    <property type="entry name" value="Bacterial Topoisomerase I, domain 1"/>
    <property type="match status" value="2"/>
</dbReference>
<feature type="site" description="Interaction with DNA" evidence="10">
    <location>
        <position position="140"/>
    </location>
</feature>
<dbReference type="Pfam" id="PF01131">
    <property type="entry name" value="Topoisom_bac"/>
    <property type="match status" value="1"/>
</dbReference>
<keyword evidence="6" id="KW-0460">Magnesium</keyword>
<evidence type="ECO:0000256" key="7">
    <source>
        <dbReference type="ARBA" id="ARBA00023029"/>
    </source>
</evidence>
<evidence type="ECO:0000256" key="6">
    <source>
        <dbReference type="ARBA" id="ARBA00022842"/>
    </source>
</evidence>
<dbReference type="AlphaFoldDB" id="A0A7U8ARQ9"/>
<dbReference type="PROSITE" id="PS00396">
    <property type="entry name" value="TOPO_IA_1"/>
    <property type="match status" value="1"/>
</dbReference>
<dbReference type="EC" id="5.6.2.1" evidence="10"/>
<dbReference type="PANTHER" id="PTHR42785">
    <property type="entry name" value="DNA TOPOISOMERASE, TYPE IA, CORE"/>
    <property type="match status" value="1"/>
</dbReference>
<keyword evidence="9 10" id="KW-0413">Isomerase</keyword>
<keyword evidence="8 10" id="KW-0238">DNA-binding</keyword>
<evidence type="ECO:0000256" key="4">
    <source>
        <dbReference type="ARBA" id="ARBA00022771"/>
    </source>
</evidence>
<feature type="site" description="Interaction with DNA" evidence="10">
    <location>
        <position position="139"/>
    </location>
</feature>
<evidence type="ECO:0000313" key="13">
    <source>
        <dbReference type="EMBL" id="EAJ1255055.1"/>
    </source>
</evidence>
<evidence type="ECO:0000256" key="8">
    <source>
        <dbReference type="ARBA" id="ARBA00023125"/>
    </source>
</evidence>
<dbReference type="SMART" id="SM00436">
    <property type="entry name" value="TOP1Bc"/>
    <property type="match status" value="1"/>
</dbReference>
<dbReference type="SUPFAM" id="SSF57783">
    <property type="entry name" value="Zinc beta-ribbon"/>
    <property type="match status" value="2"/>
</dbReference>
<dbReference type="Gene3D" id="1.10.460.10">
    <property type="entry name" value="Topoisomerase I, domain 2"/>
    <property type="match status" value="1"/>
</dbReference>
<organism evidence="13 14">
    <name type="scientific">Campylobacter lari</name>
    <dbReference type="NCBI Taxonomy" id="201"/>
    <lineage>
        <taxon>Bacteria</taxon>
        <taxon>Pseudomonadati</taxon>
        <taxon>Campylobacterota</taxon>
        <taxon>Epsilonproteobacteria</taxon>
        <taxon>Campylobacterales</taxon>
        <taxon>Campylobacteraceae</taxon>
        <taxon>Campylobacter</taxon>
    </lineage>
</organism>
<dbReference type="Pfam" id="PF01396">
    <property type="entry name" value="Zn_ribbon_Top1"/>
    <property type="match status" value="3"/>
</dbReference>
<dbReference type="InterPro" id="IPR013824">
    <property type="entry name" value="Topo_IA_cen_sub1"/>
</dbReference>
<dbReference type="Gene3D" id="2.70.20.10">
    <property type="entry name" value="Topoisomerase I, domain 3"/>
    <property type="match status" value="1"/>
</dbReference>
<dbReference type="CDD" id="cd00186">
    <property type="entry name" value="TOP1Ac"/>
    <property type="match status" value="1"/>
</dbReference>
<dbReference type="GO" id="GO:0008270">
    <property type="term" value="F:zinc ion binding"/>
    <property type="evidence" value="ECO:0007669"/>
    <property type="project" value="UniProtKB-KW"/>
</dbReference>
<feature type="active site" description="O-(5'-phospho-DNA)-tyrosine intermediate" evidence="10">
    <location>
        <position position="297"/>
    </location>
</feature>
<dbReference type="NCBIfam" id="TIGR01051">
    <property type="entry name" value="topA_bact"/>
    <property type="match status" value="1"/>
</dbReference>
<reference evidence="13 14" key="1">
    <citation type="submission" date="2018-05" db="EMBL/GenBank/DDBJ databases">
        <authorList>
            <consortium name="PulseNet: The National Subtyping Network for Foodborne Disease Surveillance"/>
            <person name="Tarr C.L."/>
            <person name="Trees E."/>
            <person name="Katz L.S."/>
            <person name="Carleton-Romer H.A."/>
            <person name="Stroika S."/>
            <person name="Kucerova Z."/>
            <person name="Roache K.F."/>
            <person name="Sabol A.L."/>
            <person name="Besser J."/>
            <person name="Gerner-Smidt P."/>
        </authorList>
    </citation>
    <scope>NUCLEOTIDE SEQUENCE [LARGE SCALE GENOMIC DNA]</scope>
    <source>
        <strain evidence="13 14">1988D-2602</strain>
    </source>
</reference>
<dbReference type="SMART" id="SM00437">
    <property type="entry name" value="TOP1Ac"/>
    <property type="match status" value="1"/>
</dbReference>
<feature type="site" description="Interaction with DNA" evidence="10">
    <location>
        <position position="148"/>
    </location>
</feature>
<dbReference type="InterPro" id="IPR013498">
    <property type="entry name" value="Topo_IA_Znf"/>
</dbReference>
<comment type="similarity">
    <text evidence="2 10">Belongs to the type IA topoisomerase family.</text>
</comment>
<dbReference type="PRINTS" id="PR00417">
    <property type="entry name" value="PRTPISMRASEI"/>
</dbReference>
<keyword evidence="4" id="KW-0863">Zinc-finger</keyword>
<dbReference type="InterPro" id="IPR000380">
    <property type="entry name" value="Topo_IA"/>
</dbReference>
<evidence type="ECO:0000256" key="10">
    <source>
        <dbReference type="HAMAP-Rule" id="MF_00952"/>
    </source>
</evidence>
<dbReference type="Gene3D" id="3.40.50.140">
    <property type="match status" value="1"/>
</dbReference>
<dbReference type="InterPro" id="IPR023405">
    <property type="entry name" value="Topo_IA_core_domain"/>
</dbReference>
<comment type="caution">
    <text evidence="13">The sequence shown here is derived from an EMBL/GenBank/DDBJ whole genome shotgun (WGS) entry which is preliminary data.</text>
</comment>
<dbReference type="SUPFAM" id="SSF56712">
    <property type="entry name" value="Prokaryotic type I DNA topoisomerase"/>
    <property type="match status" value="1"/>
</dbReference>
<evidence type="ECO:0000256" key="2">
    <source>
        <dbReference type="ARBA" id="ARBA00009446"/>
    </source>
</evidence>
<evidence type="ECO:0000256" key="5">
    <source>
        <dbReference type="ARBA" id="ARBA00022833"/>
    </source>
</evidence>
<keyword evidence="3" id="KW-0479">Metal-binding</keyword>
<dbReference type="HAMAP" id="MF_00952">
    <property type="entry name" value="Topoisom_1_prok"/>
    <property type="match status" value="1"/>
</dbReference>
<evidence type="ECO:0000313" key="14">
    <source>
        <dbReference type="Proteomes" id="UP000533324"/>
    </source>
</evidence>
<dbReference type="InterPro" id="IPR003602">
    <property type="entry name" value="Topo_IA_DNA-bd_dom"/>
</dbReference>
<keyword evidence="7 10" id="KW-0799">Topoisomerase</keyword>
<dbReference type="Pfam" id="PF01751">
    <property type="entry name" value="Toprim"/>
    <property type="match status" value="1"/>
</dbReference>
<accession>A0A7U8ARQ9</accession>
<dbReference type="Proteomes" id="UP000533324">
    <property type="component" value="Unassembled WGS sequence"/>
</dbReference>
<proteinExistence type="inferred from homology"/>
<feature type="site" description="Interaction with DNA" evidence="10">
    <location>
        <position position="484"/>
    </location>
</feature>
<dbReference type="InterPro" id="IPR013497">
    <property type="entry name" value="Topo_IA_cen"/>
</dbReference>
<evidence type="ECO:0000259" key="11">
    <source>
        <dbReference type="PROSITE" id="PS50880"/>
    </source>
</evidence>
<dbReference type="PANTHER" id="PTHR42785:SF1">
    <property type="entry name" value="DNA TOPOISOMERASE"/>
    <property type="match status" value="1"/>
</dbReference>
<dbReference type="PROSITE" id="PS52039">
    <property type="entry name" value="TOPO_IA_2"/>
    <property type="match status" value="1"/>
</dbReference>
<comment type="subunit">
    <text evidence="10">Monomer.</text>
</comment>
<dbReference type="InterPro" id="IPR028612">
    <property type="entry name" value="Topoisom_1_IA"/>
</dbReference>
<dbReference type="InterPro" id="IPR003601">
    <property type="entry name" value="Topo_IA_2"/>
</dbReference>
<dbReference type="SMART" id="SM00493">
    <property type="entry name" value="TOPRIM"/>
    <property type="match status" value="1"/>
</dbReference>
<feature type="site" description="Interaction with DNA" evidence="10">
    <location>
        <position position="32"/>
    </location>
</feature>
<comment type="function">
    <text evidence="10">Releases the supercoiling and torsional tension of DNA, which is introduced during the DNA replication and transcription, by transiently cleaving and rejoining one strand of the DNA duplex. Introduces a single-strand break via transesterification at a target site in duplex DNA. The scissile phosphodiester is attacked by the catalytic tyrosine of the enzyme, resulting in the formation of a DNA-(5'-phosphotyrosyl)-enzyme intermediate and the expulsion of a 3'-OH DNA strand. The free DNA strand then undergoes passage around the unbroken strand, thus removing DNA supercoils. Finally, in the religation step, the DNA 3'-OH attacks the covalent intermediate to expel the active-site tyrosine and restore the DNA phosphodiester backbone.</text>
</comment>
<evidence type="ECO:0000256" key="9">
    <source>
        <dbReference type="ARBA" id="ARBA00023235"/>
    </source>
</evidence>
<dbReference type="InterPro" id="IPR023406">
    <property type="entry name" value="Topo_IA_AS"/>
</dbReference>
<dbReference type="InterPro" id="IPR013825">
    <property type="entry name" value="Topo_IA_cen_sub2"/>
</dbReference>
<evidence type="ECO:0000256" key="3">
    <source>
        <dbReference type="ARBA" id="ARBA00022723"/>
    </source>
</evidence>
<dbReference type="InterPro" id="IPR005733">
    <property type="entry name" value="TopoI_bac-type"/>
</dbReference>
<feature type="domain" description="Topo IA-type catalytic" evidence="12">
    <location>
        <begin position="129"/>
        <end position="552"/>
    </location>
</feature>
<dbReference type="GO" id="GO:0003917">
    <property type="term" value="F:DNA topoisomerase type I (single strand cut, ATP-independent) activity"/>
    <property type="evidence" value="ECO:0007669"/>
    <property type="project" value="UniProtKB-UniRule"/>
</dbReference>
<keyword evidence="5" id="KW-0862">Zinc</keyword>
<feature type="site" description="Interaction with DNA" evidence="10">
    <location>
        <position position="299"/>
    </location>
</feature>
<dbReference type="EMBL" id="AABVCV010000017">
    <property type="protein sequence ID" value="EAJ1255055.1"/>
    <property type="molecule type" value="Genomic_DNA"/>
</dbReference>
<feature type="site" description="Interaction with DNA" evidence="10">
    <location>
        <position position="143"/>
    </location>
</feature>
<name>A0A7U8ARQ9_CAMLA</name>
<gene>
    <name evidence="10 13" type="primary">topA</name>
    <name evidence="13" type="ORF">A0Y59_07740</name>
</gene>
<sequence length="694" mass="79409">MKNLIIVESPAKAKTIGNFLGKDYEVIASKGHIRDLPKTSFGIKIEDENFKPEYRISNDHSSLVKELKEKAKKAKTIYLATDEDREGEAIAYHIAKAINKDENSLPRIVFHEITKSAIENALKNPRSLNVNSVNAQQTRRLLDRIVGYKLSPLLNQKIQKGLSAGRVQSAALKIIVDREREIKAFVPLKYFSIDMVFEKDLQAELVEFQNQKIEKLSLSNEDRAKLIFNTCKNASFKIKDIESKERKIAPQAPFMTSTLQQSASNRLGFNPKKTMIIAQKLYEGVKTHQGIMGVITYMRTDSLNIAKEALEEVRKLIKNEFGKEYLPSKANIYTTKNKGAQEAHEAIRPTNLSFTPELASEFLEKDETRLYTLIYNRFLASQMNPAISQTQNVYAKSNEASFKISGRKILFDGHYKIYGDMDKDKILPNLKLEDTLNIQNIELNSHFTEPPSRYSEAGLVKRLENLGIGRPSTYAPTISLLSTREYVHIDKKQIIPNEIAFVVTEVLEQNFSDIVDSDFTSKMEDKLDIIAEGKMDWQEVLREFYFPFMRKIDEGKKNIKSQKTFTKLDETCPNCGGELAIRKGRYGEFVACLNFPKCKYSRNLKQETQNEEKSEKKLNTIGIKCPSCKEGEIVERFSRRGKFYGCSVYPKCNYISKYKPSEEKCSECGETLIIKELKKGTFLECLKCKIKKEI</sequence>
<evidence type="ECO:0000259" key="12">
    <source>
        <dbReference type="PROSITE" id="PS52039"/>
    </source>
</evidence>
<comment type="catalytic activity">
    <reaction evidence="1 10">
        <text>ATP-independent breakage of single-stranded DNA, followed by passage and rejoining.</text>
        <dbReference type="EC" id="5.6.2.1"/>
    </reaction>
</comment>
<dbReference type="CDD" id="cd03363">
    <property type="entry name" value="TOPRIM_TopoIA_TopoI"/>
    <property type="match status" value="1"/>
</dbReference>
<dbReference type="GO" id="GO:0005694">
    <property type="term" value="C:chromosome"/>
    <property type="evidence" value="ECO:0007669"/>
    <property type="project" value="InterPro"/>
</dbReference>
<evidence type="ECO:0000256" key="1">
    <source>
        <dbReference type="ARBA" id="ARBA00000213"/>
    </source>
</evidence>